<dbReference type="GO" id="GO:0004497">
    <property type="term" value="F:monooxygenase activity"/>
    <property type="evidence" value="ECO:0007669"/>
    <property type="project" value="UniProtKB-KW"/>
</dbReference>
<evidence type="ECO:0000313" key="3">
    <source>
        <dbReference type="Proteomes" id="UP000265955"/>
    </source>
</evidence>
<evidence type="ECO:0000313" key="2">
    <source>
        <dbReference type="EMBL" id="RJF95479.1"/>
    </source>
</evidence>
<comment type="caution">
    <text evidence="2">The sequence shown here is derived from an EMBL/GenBank/DDBJ whole genome shotgun (WGS) entry which is preliminary data.</text>
</comment>
<proteinExistence type="predicted"/>
<dbReference type="SUPFAM" id="SSF54909">
    <property type="entry name" value="Dimeric alpha+beta barrel"/>
    <property type="match status" value="1"/>
</dbReference>
<feature type="domain" description="ABM" evidence="1">
    <location>
        <begin position="2"/>
        <end position="92"/>
    </location>
</feature>
<protein>
    <submittedName>
        <fullName evidence="2">Antibiotic biosynthesis monooxygenase</fullName>
    </submittedName>
</protein>
<accession>A0A3A3FP63</accession>
<dbReference type="AlphaFoldDB" id="A0A3A3FP63"/>
<dbReference type="PANTHER" id="PTHR33336">
    <property type="entry name" value="QUINOL MONOOXYGENASE YGIN-RELATED"/>
    <property type="match status" value="1"/>
</dbReference>
<keyword evidence="2" id="KW-0503">Monooxygenase</keyword>
<dbReference type="RefSeq" id="WP_119770628.1">
    <property type="nucleotide sequence ID" value="NZ_QYUO01000002.1"/>
</dbReference>
<dbReference type="EMBL" id="QYUO01000002">
    <property type="protein sequence ID" value="RJF95479.1"/>
    <property type="molecule type" value="Genomic_DNA"/>
</dbReference>
<name>A0A3A3FP63_9BURK</name>
<keyword evidence="2" id="KW-0560">Oxidoreductase</keyword>
<dbReference type="PANTHER" id="PTHR33336:SF15">
    <property type="entry name" value="ABM DOMAIN-CONTAINING PROTEIN"/>
    <property type="match status" value="1"/>
</dbReference>
<gene>
    <name evidence="2" type="ORF">D3871_18920</name>
</gene>
<evidence type="ECO:0000259" key="1">
    <source>
        <dbReference type="PROSITE" id="PS51725"/>
    </source>
</evidence>
<keyword evidence="3" id="KW-1185">Reference proteome</keyword>
<sequence length="100" mass="11467">MIALIVTLDVYPERLDQFLAAIKENAERTFNDEAGCKYFDVTQDTKNPTHFIFYELYENEAAIEAHRAAPHFAKWRQAADACVVKGSQVNTFCTQLFHHA</sequence>
<dbReference type="InterPro" id="IPR007138">
    <property type="entry name" value="ABM_dom"/>
</dbReference>
<organism evidence="2 3">
    <name type="scientific">Noviherbaspirillum saxi</name>
    <dbReference type="NCBI Taxonomy" id="2320863"/>
    <lineage>
        <taxon>Bacteria</taxon>
        <taxon>Pseudomonadati</taxon>
        <taxon>Pseudomonadota</taxon>
        <taxon>Betaproteobacteria</taxon>
        <taxon>Burkholderiales</taxon>
        <taxon>Oxalobacteraceae</taxon>
        <taxon>Noviherbaspirillum</taxon>
    </lineage>
</organism>
<dbReference type="InterPro" id="IPR011008">
    <property type="entry name" value="Dimeric_a/b-barrel"/>
</dbReference>
<dbReference type="Pfam" id="PF03992">
    <property type="entry name" value="ABM"/>
    <property type="match status" value="1"/>
</dbReference>
<dbReference type="Proteomes" id="UP000265955">
    <property type="component" value="Unassembled WGS sequence"/>
</dbReference>
<dbReference type="PROSITE" id="PS51725">
    <property type="entry name" value="ABM"/>
    <property type="match status" value="1"/>
</dbReference>
<reference evidence="3" key="1">
    <citation type="submission" date="2018-09" db="EMBL/GenBank/DDBJ databases">
        <authorList>
            <person name="Zhu H."/>
        </authorList>
    </citation>
    <scope>NUCLEOTIDE SEQUENCE [LARGE SCALE GENOMIC DNA]</scope>
    <source>
        <strain evidence="3">K1R23-30</strain>
    </source>
</reference>
<dbReference type="Gene3D" id="3.30.70.100">
    <property type="match status" value="1"/>
</dbReference>
<dbReference type="OrthoDB" id="9812192at2"/>
<dbReference type="InterPro" id="IPR050744">
    <property type="entry name" value="AI-2_Isomerase_LsrG"/>
</dbReference>